<gene>
    <name evidence="2" type="ORF">C0Q70_08202</name>
</gene>
<dbReference type="Proteomes" id="UP000245119">
    <property type="component" value="Linkage Group LG4"/>
</dbReference>
<evidence type="ECO:0000256" key="1">
    <source>
        <dbReference type="SAM" id="MobiDB-lite"/>
    </source>
</evidence>
<proteinExistence type="predicted"/>
<accession>A0A2T7PH62</accession>
<dbReference type="AlphaFoldDB" id="A0A2T7PH62"/>
<reference evidence="2 3" key="1">
    <citation type="submission" date="2018-04" db="EMBL/GenBank/DDBJ databases">
        <title>The genome of golden apple snail Pomacea canaliculata provides insight into stress tolerance and invasive adaptation.</title>
        <authorList>
            <person name="Liu C."/>
            <person name="Liu B."/>
            <person name="Ren Y."/>
            <person name="Zhang Y."/>
            <person name="Wang H."/>
            <person name="Li S."/>
            <person name="Jiang F."/>
            <person name="Yin L."/>
            <person name="Zhang G."/>
            <person name="Qian W."/>
            <person name="Fan W."/>
        </authorList>
    </citation>
    <scope>NUCLEOTIDE SEQUENCE [LARGE SCALE GENOMIC DNA]</scope>
    <source>
        <strain evidence="2">SZHN2017</strain>
        <tissue evidence="2">Muscle</tissue>
    </source>
</reference>
<organism evidence="2 3">
    <name type="scientific">Pomacea canaliculata</name>
    <name type="common">Golden apple snail</name>
    <dbReference type="NCBI Taxonomy" id="400727"/>
    <lineage>
        <taxon>Eukaryota</taxon>
        <taxon>Metazoa</taxon>
        <taxon>Spiralia</taxon>
        <taxon>Lophotrochozoa</taxon>
        <taxon>Mollusca</taxon>
        <taxon>Gastropoda</taxon>
        <taxon>Caenogastropoda</taxon>
        <taxon>Architaenioglossa</taxon>
        <taxon>Ampullarioidea</taxon>
        <taxon>Ampullariidae</taxon>
        <taxon>Pomacea</taxon>
    </lineage>
</organism>
<sequence>MCRLRNIFLFGVDSGVMTKQRGHGNSSGGGALDAHHPGRRIKVKEDRLPVLSDPPPANTSLTEALWGMSGVHASRTALERRDFFVHRRQGFGGEAVKTE</sequence>
<feature type="region of interest" description="Disordered" evidence="1">
    <location>
        <begin position="18"/>
        <end position="38"/>
    </location>
</feature>
<keyword evidence="3" id="KW-1185">Reference proteome</keyword>
<dbReference type="EMBL" id="PZQS01000004">
    <property type="protein sequence ID" value="PVD32756.1"/>
    <property type="molecule type" value="Genomic_DNA"/>
</dbReference>
<evidence type="ECO:0000313" key="3">
    <source>
        <dbReference type="Proteomes" id="UP000245119"/>
    </source>
</evidence>
<protein>
    <submittedName>
        <fullName evidence="2">Uncharacterized protein</fullName>
    </submittedName>
</protein>
<comment type="caution">
    <text evidence="2">The sequence shown here is derived from an EMBL/GenBank/DDBJ whole genome shotgun (WGS) entry which is preliminary data.</text>
</comment>
<name>A0A2T7PH62_POMCA</name>
<evidence type="ECO:0000313" key="2">
    <source>
        <dbReference type="EMBL" id="PVD32756.1"/>
    </source>
</evidence>